<evidence type="ECO:0000259" key="2">
    <source>
        <dbReference type="Pfam" id="PF00857"/>
    </source>
</evidence>
<evidence type="ECO:0000313" key="3">
    <source>
        <dbReference type="EMBL" id="QBR03567.1"/>
    </source>
</evidence>
<dbReference type="OrthoDB" id="1157330at2"/>
<evidence type="ECO:0000256" key="1">
    <source>
        <dbReference type="ARBA" id="ARBA00022801"/>
    </source>
</evidence>
<feature type="domain" description="Isochorismatase-like" evidence="2">
    <location>
        <begin position="10"/>
        <end position="148"/>
    </location>
</feature>
<dbReference type="KEGG" id="ppai:E1956_41345"/>
<accession>A0A4P7D832</accession>
<evidence type="ECO:0000313" key="4">
    <source>
        <dbReference type="Proteomes" id="UP000295727"/>
    </source>
</evidence>
<dbReference type="EMBL" id="CP038151">
    <property type="protein sequence ID" value="QBR03567.1"/>
    <property type="molecule type" value="Genomic_DNA"/>
</dbReference>
<keyword evidence="4" id="KW-1185">Reference proteome</keyword>
<dbReference type="AlphaFoldDB" id="A0A4P7D832"/>
<dbReference type="Pfam" id="PF00857">
    <property type="entry name" value="Isochorismatase"/>
    <property type="match status" value="1"/>
</dbReference>
<dbReference type="CDD" id="cd01014">
    <property type="entry name" value="nicotinamidase_related"/>
    <property type="match status" value="1"/>
</dbReference>
<sequence length="180" mass="19340">MLSSAFNRRALLIVDMQVGLFKGGESPYEGSRILANINRLIAKARTAGAPIFLARHTGPAGSPIAPGSALTQLLPELNVDAERDTVFDKMRPNCFMGTGLAQWLADAGVVEVAIAGMKTEYCVDTTCRAAPDLGLRPVLVEDAHTTMDTPVLRARDIVAHHNRTLNGPFATLARTADVRF</sequence>
<proteinExistence type="predicted"/>
<dbReference type="SUPFAM" id="SSF52499">
    <property type="entry name" value="Isochorismatase-like hydrolases"/>
    <property type="match status" value="1"/>
</dbReference>
<organism evidence="3 4">
    <name type="scientific">Paraburkholderia pallida</name>
    <dbReference type="NCBI Taxonomy" id="2547399"/>
    <lineage>
        <taxon>Bacteria</taxon>
        <taxon>Pseudomonadati</taxon>
        <taxon>Pseudomonadota</taxon>
        <taxon>Betaproteobacteria</taxon>
        <taxon>Burkholderiales</taxon>
        <taxon>Burkholderiaceae</taxon>
        <taxon>Paraburkholderia</taxon>
    </lineage>
</organism>
<protein>
    <submittedName>
        <fullName evidence="3">Cysteine hydrolase</fullName>
    </submittedName>
</protein>
<dbReference type="PANTHER" id="PTHR43540:SF14">
    <property type="entry name" value="ISOCHORISMATASE"/>
    <property type="match status" value="1"/>
</dbReference>
<dbReference type="InterPro" id="IPR036380">
    <property type="entry name" value="Isochorismatase-like_sf"/>
</dbReference>
<dbReference type="InterPro" id="IPR000868">
    <property type="entry name" value="Isochorismatase-like_dom"/>
</dbReference>
<dbReference type="Gene3D" id="3.40.50.850">
    <property type="entry name" value="Isochorismatase-like"/>
    <property type="match status" value="1"/>
</dbReference>
<keyword evidence="1 3" id="KW-0378">Hydrolase</keyword>
<dbReference type="GO" id="GO:0016787">
    <property type="term" value="F:hydrolase activity"/>
    <property type="evidence" value="ECO:0007669"/>
    <property type="project" value="UniProtKB-KW"/>
</dbReference>
<name>A0A4P7D832_9BURK</name>
<dbReference type="Proteomes" id="UP000295727">
    <property type="component" value="Chromosome 4"/>
</dbReference>
<reference evidence="3 4" key="1">
    <citation type="submission" date="2019-03" db="EMBL/GenBank/DDBJ databases">
        <title>Paraburkholderia sp. 7MH5, isolated from subtropical forest soil.</title>
        <authorList>
            <person name="Gao Z.-H."/>
            <person name="Qiu L.-H."/>
        </authorList>
    </citation>
    <scope>NUCLEOTIDE SEQUENCE [LARGE SCALE GENOMIC DNA]</scope>
    <source>
        <strain evidence="3 4">7MH5</strain>
    </source>
</reference>
<dbReference type="InterPro" id="IPR050272">
    <property type="entry name" value="Isochorismatase-like_hydrls"/>
</dbReference>
<dbReference type="RefSeq" id="WP_134759110.1">
    <property type="nucleotide sequence ID" value="NZ_CP038151.1"/>
</dbReference>
<dbReference type="PANTHER" id="PTHR43540">
    <property type="entry name" value="PEROXYUREIDOACRYLATE/UREIDOACRYLATE AMIDOHYDROLASE-RELATED"/>
    <property type="match status" value="1"/>
</dbReference>
<gene>
    <name evidence="3" type="ORF">E1956_41345</name>
</gene>